<dbReference type="Gene3D" id="3.20.20.450">
    <property type="entry name" value="EAL domain"/>
    <property type="match status" value="1"/>
</dbReference>
<dbReference type="SUPFAM" id="SSF109604">
    <property type="entry name" value="HD-domain/PDEase-like"/>
    <property type="match status" value="1"/>
</dbReference>
<dbReference type="InterPro" id="IPR052340">
    <property type="entry name" value="RNase_Y/CdgJ"/>
</dbReference>
<dbReference type="InterPro" id="IPR035919">
    <property type="entry name" value="EAL_sf"/>
</dbReference>
<dbReference type="PROSITE" id="PS51833">
    <property type="entry name" value="HDOD"/>
    <property type="match status" value="1"/>
</dbReference>
<name>A0A7W7ZBN6_9BACT</name>
<keyword evidence="4" id="KW-1185">Reference proteome</keyword>
<dbReference type="Pfam" id="PF08668">
    <property type="entry name" value="HDOD"/>
    <property type="match status" value="1"/>
</dbReference>
<proteinExistence type="predicted"/>
<dbReference type="SMART" id="SM00052">
    <property type="entry name" value="EAL"/>
    <property type="match status" value="1"/>
</dbReference>
<evidence type="ECO:0000259" key="2">
    <source>
        <dbReference type="PROSITE" id="PS51833"/>
    </source>
</evidence>
<dbReference type="RefSeq" id="WP_184214056.1">
    <property type="nucleotide sequence ID" value="NZ_JACHIP010000001.1"/>
</dbReference>
<dbReference type="InterPro" id="IPR013976">
    <property type="entry name" value="HDOD"/>
</dbReference>
<dbReference type="PANTHER" id="PTHR33525">
    <property type="match status" value="1"/>
</dbReference>
<comment type="caution">
    <text evidence="3">The sequence shown here is derived from an EMBL/GenBank/DDBJ whole genome shotgun (WGS) entry which is preliminary data.</text>
</comment>
<protein>
    <submittedName>
        <fullName evidence="3">EAL and modified HD-GYP domain-containing signal transduction protein</fullName>
    </submittedName>
</protein>
<gene>
    <name evidence="3" type="ORF">HDF16_001080</name>
</gene>
<dbReference type="InterPro" id="IPR001633">
    <property type="entry name" value="EAL_dom"/>
</dbReference>
<sequence length="414" mass="45831">MPTTPLTASLEAISSPPMHFLGRQPILDADLNLYGHELLYRSGTANEFSGEAEHATRSVIDDSLLLASSTGGEKLFFNCTRQALVSRIVTLLPPADTVLEILENIEPDDELMASCRTLKEAGYSFALDDFVPDGSKTRFLEIADYIKIDFLASDKAERYAIRSLAAGTPIKFIAEKIETEPDVEEAWKEGCTFFQGYFFCKPVMIAPRVIPQNQMVYMRLLAELSREPANILEIERLTKSEPSICYRLLRLVNSALYALPSPISSIRSAVMMIGDDEFRKLVSVALANIAGSSRSKSVTRVALARAKFCELLAPVLNESASTLYLLGMLSLMDVILTMPMHQVVEMLPLHHKMKAALLGKKSSLTVALDLVRARESGGWLETTSIQESLNLRGDIASRLYSDAIKWADMVNQIT</sequence>
<dbReference type="Gene3D" id="1.10.3210.10">
    <property type="entry name" value="Hypothetical protein af1432"/>
    <property type="match status" value="1"/>
</dbReference>
<dbReference type="EMBL" id="JACHIP010000001">
    <property type="protein sequence ID" value="MBB5056411.1"/>
    <property type="molecule type" value="Genomic_DNA"/>
</dbReference>
<dbReference type="Proteomes" id="UP000540989">
    <property type="component" value="Unassembled WGS sequence"/>
</dbReference>
<dbReference type="PIRSF" id="PIRSF003180">
    <property type="entry name" value="DiGMPpdiest_YuxH"/>
    <property type="match status" value="1"/>
</dbReference>
<reference evidence="3 4" key="1">
    <citation type="submission" date="2020-08" db="EMBL/GenBank/DDBJ databases">
        <title>Genomic Encyclopedia of Type Strains, Phase IV (KMG-V): Genome sequencing to study the core and pangenomes of soil and plant-associated prokaryotes.</title>
        <authorList>
            <person name="Whitman W."/>
        </authorList>
    </citation>
    <scope>NUCLEOTIDE SEQUENCE [LARGE SCALE GENOMIC DNA]</scope>
    <source>
        <strain evidence="3 4">M8UP14</strain>
    </source>
</reference>
<evidence type="ECO:0000313" key="3">
    <source>
        <dbReference type="EMBL" id="MBB5056411.1"/>
    </source>
</evidence>
<dbReference type="AlphaFoldDB" id="A0A7W7ZBN6"/>
<dbReference type="SUPFAM" id="SSF141868">
    <property type="entry name" value="EAL domain-like"/>
    <property type="match status" value="1"/>
</dbReference>
<dbReference type="InterPro" id="IPR014408">
    <property type="entry name" value="dGMP_Pdiesterase_EAL/HD-GYP"/>
</dbReference>
<feature type="domain" description="HDOD" evidence="2">
    <location>
        <begin position="210"/>
        <end position="395"/>
    </location>
</feature>
<dbReference type="PROSITE" id="PS50883">
    <property type="entry name" value="EAL"/>
    <property type="match status" value="1"/>
</dbReference>
<organism evidence="3 4">
    <name type="scientific">Granulicella aggregans</name>
    <dbReference type="NCBI Taxonomy" id="474949"/>
    <lineage>
        <taxon>Bacteria</taxon>
        <taxon>Pseudomonadati</taxon>
        <taxon>Acidobacteriota</taxon>
        <taxon>Terriglobia</taxon>
        <taxon>Terriglobales</taxon>
        <taxon>Acidobacteriaceae</taxon>
        <taxon>Granulicella</taxon>
    </lineage>
</organism>
<feature type="domain" description="EAL" evidence="1">
    <location>
        <begin position="1"/>
        <end position="216"/>
    </location>
</feature>
<accession>A0A7W7ZBN6</accession>
<evidence type="ECO:0000259" key="1">
    <source>
        <dbReference type="PROSITE" id="PS50883"/>
    </source>
</evidence>
<dbReference type="Pfam" id="PF00563">
    <property type="entry name" value="EAL"/>
    <property type="match status" value="1"/>
</dbReference>
<dbReference type="PANTHER" id="PTHR33525:SF4">
    <property type="entry name" value="CYCLIC DI-GMP PHOSPHODIESTERASE CDGJ"/>
    <property type="match status" value="1"/>
</dbReference>
<evidence type="ECO:0000313" key="4">
    <source>
        <dbReference type="Proteomes" id="UP000540989"/>
    </source>
</evidence>